<feature type="transmembrane region" description="Helical" evidence="1">
    <location>
        <begin position="263"/>
        <end position="284"/>
    </location>
</feature>
<keyword evidence="4" id="KW-1185">Reference proteome</keyword>
<evidence type="ECO:0000256" key="1">
    <source>
        <dbReference type="SAM" id="Phobius"/>
    </source>
</evidence>
<feature type="transmembrane region" description="Helical" evidence="1">
    <location>
        <begin position="321"/>
        <end position="341"/>
    </location>
</feature>
<feature type="transmembrane region" description="Helical" evidence="1">
    <location>
        <begin position="290"/>
        <end position="309"/>
    </location>
</feature>
<keyword evidence="1" id="KW-1133">Transmembrane helix</keyword>
<evidence type="ECO:0000313" key="4">
    <source>
        <dbReference type="Proteomes" id="UP001519289"/>
    </source>
</evidence>
<proteinExistence type="predicted"/>
<feature type="transmembrane region" description="Helical" evidence="1">
    <location>
        <begin position="347"/>
        <end position="368"/>
    </location>
</feature>
<keyword evidence="1" id="KW-0472">Membrane</keyword>
<dbReference type="InterPro" id="IPR058486">
    <property type="entry name" value="DUF8173"/>
</dbReference>
<organism evidence="3 4">
    <name type="scientific">Symbiobacterium terraclitae</name>
    <dbReference type="NCBI Taxonomy" id="557451"/>
    <lineage>
        <taxon>Bacteria</taxon>
        <taxon>Bacillati</taxon>
        <taxon>Bacillota</taxon>
        <taxon>Clostridia</taxon>
        <taxon>Eubacteriales</taxon>
        <taxon>Symbiobacteriaceae</taxon>
        <taxon>Symbiobacterium</taxon>
    </lineage>
</organism>
<sequence length="377" mass="39244">MRRVATVLLVGVLLVLGLVPAALALDRRDGDRITVAAGETVDDDLILTGVVVSIEGTVKGDVIAFAQVVNVAGTIEGNLVAMGQAVYVNGRVGGSVYAVAQGLQVKGQVEGSLVSFGQDTEIDRDAAVGGSWIGFGNGLRAKGSVGRGVLAFAQDLRLSNTVSGDVEAWAGRLTLGRNAAIEGAVTYHSEQEAVIESGAQAGAVKFVPRESRSSRAATAVPGVRQAVRFAGFLVVGLILLALLPGMRTRFPRAVVRHPWQSPLLGLAALVAVPAVAVLLMTTVVGAPLGLLALLLYPVAIYAGQVLLSWTVGRLVADRWRWLGGQHWALIFLAGALVTTALTELPFIRFACSVVAVVYGLGGLLYALIRRGDEEVAA</sequence>
<gene>
    <name evidence="3" type="ORF">J2Z79_000799</name>
</gene>
<evidence type="ECO:0000259" key="2">
    <source>
        <dbReference type="Pfam" id="PF26514"/>
    </source>
</evidence>
<feature type="domain" description="DUF8173" evidence="2">
    <location>
        <begin position="213"/>
        <end position="363"/>
    </location>
</feature>
<name>A0ABS4JR96_9FIRM</name>
<accession>A0ABS4JR96</accession>
<dbReference type="Proteomes" id="UP001519289">
    <property type="component" value="Unassembled WGS sequence"/>
</dbReference>
<dbReference type="RefSeq" id="WP_209465559.1">
    <property type="nucleotide sequence ID" value="NZ_JAGGLG010000004.1"/>
</dbReference>
<protein>
    <submittedName>
        <fullName evidence="3">Cytoskeletal protein CcmA (Bactofilin family)</fullName>
    </submittedName>
</protein>
<dbReference type="EMBL" id="JAGGLG010000004">
    <property type="protein sequence ID" value="MBP2017416.1"/>
    <property type="molecule type" value="Genomic_DNA"/>
</dbReference>
<evidence type="ECO:0000313" key="3">
    <source>
        <dbReference type="EMBL" id="MBP2017416.1"/>
    </source>
</evidence>
<reference evidence="3 4" key="1">
    <citation type="submission" date="2021-03" db="EMBL/GenBank/DDBJ databases">
        <title>Genomic Encyclopedia of Type Strains, Phase IV (KMG-IV): sequencing the most valuable type-strain genomes for metagenomic binning, comparative biology and taxonomic classification.</title>
        <authorList>
            <person name="Goeker M."/>
        </authorList>
    </citation>
    <scope>NUCLEOTIDE SEQUENCE [LARGE SCALE GENOMIC DNA]</scope>
    <source>
        <strain evidence="3 4">DSM 27138</strain>
    </source>
</reference>
<dbReference type="Pfam" id="PF26514">
    <property type="entry name" value="DUF8173"/>
    <property type="match status" value="1"/>
</dbReference>
<comment type="caution">
    <text evidence="3">The sequence shown here is derived from an EMBL/GenBank/DDBJ whole genome shotgun (WGS) entry which is preliminary data.</text>
</comment>
<feature type="transmembrane region" description="Helical" evidence="1">
    <location>
        <begin position="226"/>
        <end position="243"/>
    </location>
</feature>
<keyword evidence="1" id="KW-0812">Transmembrane</keyword>